<comment type="cofactor">
    <cofactor evidence="1">
        <name>pantetheine 4'-phosphate</name>
        <dbReference type="ChEBI" id="CHEBI:47942"/>
    </cofactor>
</comment>
<evidence type="ECO:0000259" key="7">
    <source>
        <dbReference type="PROSITE" id="PS50075"/>
    </source>
</evidence>
<dbReference type="Pfam" id="PF00550">
    <property type="entry name" value="PP-binding"/>
    <property type="match status" value="1"/>
</dbReference>
<comment type="similarity">
    <text evidence="2">Belongs to the ATP-dependent AMP-binding enzyme family.</text>
</comment>
<dbReference type="PANTHER" id="PTHR45527:SF1">
    <property type="entry name" value="FATTY ACID SYNTHASE"/>
    <property type="match status" value="1"/>
</dbReference>
<protein>
    <submittedName>
        <fullName evidence="8">Amino acid adenylation domain-containing protein</fullName>
    </submittedName>
</protein>
<evidence type="ECO:0000313" key="8">
    <source>
        <dbReference type="EMBL" id="KAA6447670.1"/>
    </source>
</evidence>
<dbReference type="PROSITE" id="PS00455">
    <property type="entry name" value="AMP_BINDING"/>
    <property type="match status" value="1"/>
</dbReference>
<dbReference type="Pfam" id="PF13193">
    <property type="entry name" value="AMP-binding_C"/>
    <property type="match status" value="1"/>
</dbReference>
<dbReference type="InterPro" id="IPR000873">
    <property type="entry name" value="AMP-dep_synth/lig_dom"/>
</dbReference>
<gene>
    <name evidence="8" type="ORF">DX927_20640</name>
</gene>
<name>A0A5M8RJT6_9BACI</name>
<dbReference type="InterPro" id="IPR036736">
    <property type="entry name" value="ACP-like_sf"/>
</dbReference>
<dbReference type="SUPFAM" id="SSF52777">
    <property type="entry name" value="CoA-dependent acyltransferases"/>
    <property type="match status" value="4"/>
</dbReference>
<dbReference type="PANTHER" id="PTHR45527">
    <property type="entry name" value="NONRIBOSOMAL PEPTIDE SYNTHETASE"/>
    <property type="match status" value="1"/>
</dbReference>
<organism evidence="8 9">
    <name type="scientific">Bacillus swezeyi</name>
    <dbReference type="NCBI Taxonomy" id="1925020"/>
    <lineage>
        <taxon>Bacteria</taxon>
        <taxon>Bacillati</taxon>
        <taxon>Bacillota</taxon>
        <taxon>Bacilli</taxon>
        <taxon>Bacillales</taxon>
        <taxon>Bacillaceae</taxon>
        <taxon>Bacillus</taxon>
    </lineage>
</organism>
<reference evidence="8 9" key="1">
    <citation type="submission" date="2018-08" db="EMBL/GenBank/DDBJ databases">
        <title>Bacillus phenotypic plasticity.</title>
        <authorList>
            <person name="Hurtado E."/>
        </authorList>
    </citation>
    <scope>NUCLEOTIDE SEQUENCE [LARGE SCALE GENOMIC DNA]</scope>
    <source>
        <strain evidence="8 9">427</strain>
    </source>
</reference>
<evidence type="ECO:0000313" key="9">
    <source>
        <dbReference type="Proteomes" id="UP000324326"/>
    </source>
</evidence>
<dbReference type="InterPro" id="IPR023213">
    <property type="entry name" value="CAT-like_dom_sf"/>
</dbReference>
<dbReference type="GO" id="GO:0008610">
    <property type="term" value="P:lipid biosynthetic process"/>
    <property type="evidence" value="ECO:0007669"/>
    <property type="project" value="UniProtKB-ARBA"/>
</dbReference>
<sequence>MKRCIFLVEKFGYFPLSHPQKRIMNIEALYPDTPINHIGGVIKIEGKLHLSYLQQAIQLCIQQTEALRIRLVKQDQNILQYIGNAQKVSIPIIDFAAEESPHEKMLEWAEREFKIPFSLFDNPLAQFCVLNLDESSCAYFIKCHHTIADGWSMKIIIDKIKYLYQQLADGDVPEDSSDDYSVLMNKEKSYMTSSRFKKDADFWKNEFSHLPESFLTKSSEKISGKRKTFKIDPECSKEIYQFIDEQGCSLNALFTASLLCYLSKVTGQNDLIIGTPVLNRSGKKEKSTAGMTVSTMPFRQKTDFNQRFSDFLNEINHSYLKYFLHQKYPYDELIKELHLVKEGFDQLFQIYINSYSTNLVTDVSGYHVDYIELYNGFQPYSLQVAVKEWDGGGAIELQFDYKESDYIQDDIRYLYERLIILLQKAMRNPGVLLKDLTLLTEQEKIEEIYTWNQTDINYPKEKVIYELFHDQAAQTPLKPAIEDGERQVLYSELDERSNQMARHLIEKGLERGDFAAVCMKHSPELISVLLGILKAGGAYVPIDPEYPAERIQYILEDSEASYFITDQSFETADTIPVENIRIDPNCCLHQDKNRLETINNPCDVAYMIYTSGSTGQPKGVMIEHQSLVNYITSASKNYLSSQDEHFALYSSIAFDLTVTSVFTPLITGNKIVIYRQEDTSEFILQRVLKEKKATIIKLTPAHLALLKDQDFFNSAVKRLIVGGEQLPTDLARSITESAKQKIAIFNEYGPTEATVGCMIHKFDINNDLQHSVPIGIPMQNTQIYLLNDQLQPISPGIAGEMYISGDNVSRGYWKRPEIQKERFLNNPFIENKKMYKTGDLAKKSVDGKLEYLGRKDHQIKIRGYRIELGEIELALLSLHDVKEAVVIDFDDQHGHKQLAAYVVKTGQTSSLQLRKKLSVKLPAFMVPTYFVSLDSIPLTSNGKMDREALPDPVLYHDQSRFNLNNRQQEFEVILLETAREVLGKQDIKPEDHFYQLGGDSIKAIQFVSKMKEKGLSVKTQDLLTYPIFRELVSVAASQPAPEIPQHQAEGKIMDTPITSWFWSLQLNRPDFWHQSVLLSSTNEISVEETQEILNILSTHHDALNISVEKETNHLFYDHRFKKINVESYDFSALTENQLNKKIERIGQYMRENTDLYNGSLLKVSLMKTANQTLLLFTAHHLIADGVSWQIFIDDFLALWHAGEWKSPDILPSKTHSYQAYAKTINEFANSDELSGQCGYWEEEVKRIEPLYGRPARVSKVKDTSKIKRKLDVNLTQKLLSTANQAYQTQINDLLLTGLIRACRRCTGKTVISLELEGHGREPLDESYDFSRTLGWFTGMYPVTFNTVYDLSAQIRSVKETVRKVPKKGIGYGVLTYMKGQMPTHVQPEMRFNYLGEIDQFLAGKPEYKLSYLNSGNESSLENMLTVNLDLTASIHDQQLVFDLIYSSGLYKTKEMEDLLDELLIQLNKLVEHCCEKEFVEYTPSDFETASLSLEEMDSLFK</sequence>
<dbReference type="GO" id="GO:0043041">
    <property type="term" value="P:amino acid activation for nonribosomal peptide biosynthetic process"/>
    <property type="evidence" value="ECO:0007669"/>
    <property type="project" value="TreeGrafter"/>
</dbReference>
<keyword evidence="6" id="KW-0045">Antibiotic biosynthesis</keyword>
<evidence type="ECO:0000256" key="3">
    <source>
        <dbReference type="ARBA" id="ARBA00022450"/>
    </source>
</evidence>
<accession>A0A5M8RJT6</accession>
<dbReference type="NCBIfam" id="TIGR01720">
    <property type="entry name" value="NRPS-para261"/>
    <property type="match status" value="1"/>
</dbReference>
<feature type="domain" description="Carrier" evidence="7">
    <location>
        <begin position="965"/>
        <end position="1039"/>
    </location>
</feature>
<dbReference type="InterPro" id="IPR045851">
    <property type="entry name" value="AMP-bd_C_sf"/>
</dbReference>
<dbReference type="Proteomes" id="UP000324326">
    <property type="component" value="Unassembled WGS sequence"/>
</dbReference>
<evidence type="ECO:0000256" key="2">
    <source>
        <dbReference type="ARBA" id="ARBA00006432"/>
    </source>
</evidence>
<dbReference type="EMBL" id="QSND01000005">
    <property type="protein sequence ID" value="KAA6447670.1"/>
    <property type="molecule type" value="Genomic_DNA"/>
</dbReference>
<dbReference type="NCBIfam" id="TIGR01733">
    <property type="entry name" value="AA-adenyl-dom"/>
    <property type="match status" value="1"/>
</dbReference>
<evidence type="ECO:0000256" key="6">
    <source>
        <dbReference type="ARBA" id="ARBA00023194"/>
    </source>
</evidence>
<dbReference type="FunFam" id="3.30.300.30:FF:000010">
    <property type="entry name" value="Enterobactin synthetase component F"/>
    <property type="match status" value="1"/>
</dbReference>
<keyword evidence="5" id="KW-0677">Repeat</keyword>
<dbReference type="SUPFAM" id="SSF56801">
    <property type="entry name" value="Acetyl-CoA synthetase-like"/>
    <property type="match status" value="1"/>
</dbReference>
<dbReference type="FunFam" id="3.40.50.980:FF:000001">
    <property type="entry name" value="Non-ribosomal peptide synthetase"/>
    <property type="match status" value="1"/>
</dbReference>
<dbReference type="GO" id="GO:0017000">
    <property type="term" value="P:antibiotic biosynthetic process"/>
    <property type="evidence" value="ECO:0007669"/>
    <property type="project" value="UniProtKB-KW"/>
</dbReference>
<dbReference type="Pfam" id="PF00668">
    <property type="entry name" value="Condensation"/>
    <property type="match status" value="2"/>
</dbReference>
<dbReference type="GO" id="GO:0031177">
    <property type="term" value="F:phosphopantetheine binding"/>
    <property type="evidence" value="ECO:0007669"/>
    <property type="project" value="TreeGrafter"/>
</dbReference>
<dbReference type="GO" id="GO:0005737">
    <property type="term" value="C:cytoplasm"/>
    <property type="evidence" value="ECO:0007669"/>
    <property type="project" value="TreeGrafter"/>
</dbReference>
<dbReference type="Gene3D" id="3.30.559.30">
    <property type="entry name" value="Nonribosomal peptide synthetase, condensation domain"/>
    <property type="match status" value="2"/>
</dbReference>
<dbReference type="InterPro" id="IPR001242">
    <property type="entry name" value="Condensation_dom"/>
</dbReference>
<dbReference type="InterPro" id="IPR025110">
    <property type="entry name" value="AMP-bd_C"/>
</dbReference>
<dbReference type="InterPro" id="IPR020845">
    <property type="entry name" value="AMP-binding_CS"/>
</dbReference>
<evidence type="ECO:0000256" key="4">
    <source>
        <dbReference type="ARBA" id="ARBA00022553"/>
    </source>
</evidence>
<evidence type="ECO:0000256" key="5">
    <source>
        <dbReference type="ARBA" id="ARBA00022737"/>
    </source>
</evidence>
<proteinExistence type="inferred from homology"/>
<dbReference type="Gene3D" id="3.30.300.30">
    <property type="match status" value="1"/>
</dbReference>
<dbReference type="InterPro" id="IPR010060">
    <property type="entry name" value="NRPS_synth"/>
</dbReference>
<keyword evidence="4" id="KW-0597">Phosphoprotein</keyword>
<evidence type="ECO:0000256" key="1">
    <source>
        <dbReference type="ARBA" id="ARBA00001957"/>
    </source>
</evidence>
<comment type="caution">
    <text evidence="8">The sequence shown here is derived from an EMBL/GenBank/DDBJ whole genome shotgun (WGS) entry which is preliminary data.</text>
</comment>
<dbReference type="SUPFAM" id="SSF47336">
    <property type="entry name" value="ACP-like"/>
    <property type="match status" value="1"/>
</dbReference>
<dbReference type="Pfam" id="PF00501">
    <property type="entry name" value="AMP-binding"/>
    <property type="match status" value="1"/>
</dbReference>
<dbReference type="Gene3D" id="2.30.38.10">
    <property type="entry name" value="Luciferase, Domain 3"/>
    <property type="match status" value="1"/>
</dbReference>
<keyword evidence="3" id="KW-0596">Phosphopantetheine</keyword>
<dbReference type="PROSITE" id="PS50075">
    <property type="entry name" value="CARRIER"/>
    <property type="match status" value="1"/>
</dbReference>
<dbReference type="Gene3D" id="3.40.50.980">
    <property type="match status" value="2"/>
</dbReference>
<dbReference type="Gene3D" id="1.10.1200.10">
    <property type="entry name" value="ACP-like"/>
    <property type="match status" value="1"/>
</dbReference>
<dbReference type="GO" id="GO:0003824">
    <property type="term" value="F:catalytic activity"/>
    <property type="evidence" value="ECO:0007669"/>
    <property type="project" value="InterPro"/>
</dbReference>
<dbReference type="Gene3D" id="3.30.559.10">
    <property type="entry name" value="Chloramphenicol acetyltransferase-like domain"/>
    <property type="match status" value="2"/>
</dbReference>
<dbReference type="InterPro" id="IPR009081">
    <property type="entry name" value="PP-bd_ACP"/>
</dbReference>
<dbReference type="InterPro" id="IPR010071">
    <property type="entry name" value="AA_adenyl_dom"/>
</dbReference>
<dbReference type="GO" id="GO:0044550">
    <property type="term" value="P:secondary metabolite biosynthetic process"/>
    <property type="evidence" value="ECO:0007669"/>
    <property type="project" value="TreeGrafter"/>
</dbReference>